<evidence type="ECO:0000256" key="4">
    <source>
        <dbReference type="SAM" id="Phobius"/>
    </source>
</evidence>
<dbReference type="eggNOG" id="COG4993">
    <property type="taxonomic scope" value="Bacteria"/>
</dbReference>
<dbReference type="PANTHER" id="PTHR32303">
    <property type="entry name" value="QUINOPROTEIN ALCOHOL DEHYDROGENASE (CYTOCHROME C)"/>
    <property type="match status" value="1"/>
</dbReference>
<dbReference type="InterPro" id="IPR011047">
    <property type="entry name" value="Quinoprotein_ADH-like_sf"/>
</dbReference>
<dbReference type="RefSeq" id="WP_051618579.1">
    <property type="nucleotide sequence ID" value="NZ_ARYK01000006.1"/>
</dbReference>
<comment type="cofactor">
    <cofactor evidence="1">
        <name>pyrroloquinoline quinone</name>
        <dbReference type="ChEBI" id="CHEBI:58442"/>
    </cofactor>
</comment>
<dbReference type="Proteomes" id="UP000025171">
    <property type="component" value="Unassembled WGS sequence"/>
</dbReference>
<protein>
    <submittedName>
        <fullName evidence="6">Quinoprotein glucose dehydrogenase</fullName>
    </submittedName>
</protein>
<dbReference type="Gene3D" id="2.140.10.10">
    <property type="entry name" value="Quinoprotein alcohol dehydrogenase-like superfamily"/>
    <property type="match status" value="1"/>
</dbReference>
<dbReference type="EMBL" id="ARYK01000006">
    <property type="protein sequence ID" value="KCZ90727.1"/>
    <property type="molecule type" value="Genomic_DNA"/>
</dbReference>
<proteinExistence type="inferred from homology"/>
<dbReference type="STRING" id="1280950.HJO_12786"/>
<comment type="similarity">
    <text evidence="2">Belongs to the bacterial PQQ dehydrogenase family.</text>
</comment>
<evidence type="ECO:0000256" key="1">
    <source>
        <dbReference type="ARBA" id="ARBA00001931"/>
    </source>
</evidence>
<evidence type="ECO:0000313" key="7">
    <source>
        <dbReference type="Proteomes" id="UP000025171"/>
    </source>
</evidence>
<dbReference type="CDD" id="cd10280">
    <property type="entry name" value="PQQ_mGDH"/>
    <property type="match status" value="1"/>
</dbReference>
<dbReference type="GO" id="GO:0008876">
    <property type="term" value="F:quinoprotein glucose dehydrogenase activity"/>
    <property type="evidence" value="ECO:0007669"/>
    <property type="project" value="TreeGrafter"/>
</dbReference>
<dbReference type="SUPFAM" id="SSF50998">
    <property type="entry name" value="Quinoprotein alcohol dehydrogenase-like"/>
    <property type="match status" value="1"/>
</dbReference>
<keyword evidence="3" id="KW-0560">Oxidoreductase</keyword>
<keyword evidence="4" id="KW-0472">Membrane</keyword>
<organism evidence="6 7">
    <name type="scientific">Hyphomonas johnsonii MHS-2</name>
    <dbReference type="NCBI Taxonomy" id="1280950"/>
    <lineage>
        <taxon>Bacteria</taxon>
        <taxon>Pseudomonadati</taxon>
        <taxon>Pseudomonadota</taxon>
        <taxon>Alphaproteobacteria</taxon>
        <taxon>Hyphomonadales</taxon>
        <taxon>Hyphomonadaceae</taxon>
        <taxon>Hyphomonas</taxon>
    </lineage>
</organism>
<keyword evidence="4" id="KW-1133">Transmembrane helix</keyword>
<evidence type="ECO:0000313" key="6">
    <source>
        <dbReference type="EMBL" id="KCZ90727.1"/>
    </source>
</evidence>
<dbReference type="OrthoDB" id="9794322at2"/>
<evidence type="ECO:0000259" key="5">
    <source>
        <dbReference type="Pfam" id="PF01011"/>
    </source>
</evidence>
<evidence type="ECO:0000256" key="2">
    <source>
        <dbReference type="ARBA" id="ARBA00008156"/>
    </source>
</evidence>
<sequence length="681" mass="72066">MKFTLLRTVSLVIGTFIAISFIGGSAMWSVLGLAPDLTIEGEAPVLRPVPDGTGQGWTAYGGDKGGARYAAVAQITPDNVKDLEIAWSLETGVFEGREEARKRAAFESTPILVEGSLVFCTQFQDVIAVDPGNGTQKWRYSPGVDATGRPANQFTCRGVSYWQDRAAESGSACASRLYVGTVDSRLIALDARTGAPCAEFGEGGTVNVKPSMDLRWPGEYQITSAPAIIGDTVITGSAISDNLRTEAPLGTVHAFDARTGEVKWRFNPVPQDAADPAMATWADGSAARTGHANVWSTISVDEARGLVFLPTSSPSPDYYGGNRAGDNRYANSVVALNGESGDVVWSFQTVHHDLWDFDLPAQPGLYTVWRDGVVHDVVAQVTKSGLLFVLDRDTGEPFLPVEERAVPQGAVAGEVASPTQPFPAVTPNIVPNTLKPGNAFGITLWDKLACAKQIRGLRRDGLFTPPTEQGTLAYPFQGGGANWGSTAYDPARNLLVVNMSSIGAFVKLTKKNADESTTETLSDDAEYAPMEGAPFGMSRGILTSPLGLPCTPPPWGVIAGINLDTGLIVWRQTIGTSQDLAPGGMALKTGTPNIGGPIITSGGLVFIGATMDDYLRAFDVSTGRELWKGRLPAGGQATPMTYDYDGRQYVVIAAGGHSSLGTKQGDSLVAFALPDRGSPSR</sequence>
<dbReference type="GO" id="GO:0016020">
    <property type="term" value="C:membrane"/>
    <property type="evidence" value="ECO:0007669"/>
    <property type="project" value="InterPro"/>
</dbReference>
<comment type="caution">
    <text evidence="6">The sequence shown here is derived from an EMBL/GenBank/DDBJ whole genome shotgun (WGS) entry which is preliminary data.</text>
</comment>
<dbReference type="PANTHER" id="PTHR32303:SF4">
    <property type="entry name" value="QUINOPROTEIN GLUCOSE DEHYDROGENASE"/>
    <property type="match status" value="1"/>
</dbReference>
<feature type="domain" description="Pyrrolo-quinoline quinone repeat" evidence="5">
    <location>
        <begin position="57"/>
        <end position="650"/>
    </location>
</feature>
<dbReference type="InterPro" id="IPR018391">
    <property type="entry name" value="PQQ_b-propeller_rpt"/>
</dbReference>
<gene>
    <name evidence="6" type="ORF">HJO_12786</name>
</gene>
<dbReference type="AlphaFoldDB" id="A0A059FJD5"/>
<evidence type="ECO:0000256" key="3">
    <source>
        <dbReference type="ARBA" id="ARBA00023002"/>
    </source>
</evidence>
<name>A0A059FJD5_9PROT</name>
<dbReference type="SMART" id="SM00564">
    <property type="entry name" value="PQQ"/>
    <property type="match status" value="5"/>
</dbReference>
<feature type="transmembrane region" description="Helical" evidence="4">
    <location>
        <begin position="12"/>
        <end position="34"/>
    </location>
</feature>
<accession>A0A059FJD5</accession>
<dbReference type="GO" id="GO:0048038">
    <property type="term" value="F:quinone binding"/>
    <property type="evidence" value="ECO:0007669"/>
    <property type="project" value="InterPro"/>
</dbReference>
<keyword evidence="4" id="KW-0812">Transmembrane</keyword>
<dbReference type="InterPro" id="IPR017511">
    <property type="entry name" value="PQQ_mDH"/>
</dbReference>
<dbReference type="PATRIC" id="fig|1280950.3.peg.2561"/>
<reference evidence="6 7" key="1">
    <citation type="journal article" date="2014" name="Antonie Van Leeuwenhoek">
        <title>Hyphomonas beringensis sp. nov. and Hyphomonas chukchiensis sp. nov., isolated from surface seawater of the Bering Sea and Chukchi Sea.</title>
        <authorList>
            <person name="Li C."/>
            <person name="Lai Q."/>
            <person name="Li G."/>
            <person name="Dong C."/>
            <person name="Wang J."/>
            <person name="Liao Y."/>
            <person name="Shao Z."/>
        </authorList>
    </citation>
    <scope>NUCLEOTIDE SEQUENCE [LARGE SCALE GENOMIC DNA]</scope>
    <source>
        <strain evidence="6 7">MHS-2</strain>
    </source>
</reference>
<keyword evidence="7" id="KW-1185">Reference proteome</keyword>
<dbReference type="InterPro" id="IPR002372">
    <property type="entry name" value="PQQ_rpt_dom"/>
</dbReference>
<dbReference type="Pfam" id="PF01011">
    <property type="entry name" value="PQQ"/>
    <property type="match status" value="1"/>
</dbReference>